<dbReference type="RefSeq" id="WP_046556092.1">
    <property type="nucleotide sequence ID" value="NZ_LAHO01000002.1"/>
</dbReference>
<dbReference type="InterPro" id="IPR013078">
    <property type="entry name" value="His_Pase_superF_clade-1"/>
</dbReference>
<dbReference type="STRING" id="336831.WG68_02560"/>
<sequence>MVNIVVMRHGEAEPMTRQDSQRQLTARGKQEAQQMAQWLHNCYSRFNWVWCSPYQRARQTADFMLAKQGSECQLMIQPELVPDGNPQLVLDAIDARLSEQPDARILLVSHMPLVSFLIAALTKPDQTPVFSTAGLCCIDYQPVRGGRLLEQVSPQDVLFMSH</sequence>
<dbReference type="PANTHER" id="PTHR20935">
    <property type="entry name" value="PHOSPHOGLYCERATE MUTASE-RELATED"/>
    <property type="match status" value="1"/>
</dbReference>
<keyword evidence="1" id="KW-0378">Hydrolase</keyword>
<dbReference type="InterPro" id="IPR004449">
    <property type="entry name" value="SixA"/>
</dbReference>
<dbReference type="PATRIC" id="fig|336831.14.peg.3671"/>
<dbReference type="OrthoDB" id="9810154at2"/>
<dbReference type="Proteomes" id="UP000034228">
    <property type="component" value="Unassembled WGS sequence"/>
</dbReference>
<dbReference type="InterPro" id="IPR029033">
    <property type="entry name" value="His_PPase_superfam"/>
</dbReference>
<dbReference type="GO" id="GO:0005737">
    <property type="term" value="C:cytoplasm"/>
    <property type="evidence" value="ECO:0007669"/>
    <property type="project" value="InterPro"/>
</dbReference>
<dbReference type="SUPFAM" id="SSF53254">
    <property type="entry name" value="Phosphoglycerate mutase-like"/>
    <property type="match status" value="1"/>
</dbReference>
<gene>
    <name evidence="2" type="ORF">WG68_02560</name>
</gene>
<dbReference type="NCBIfam" id="TIGR00249">
    <property type="entry name" value="sixA"/>
    <property type="match status" value="1"/>
</dbReference>
<dbReference type="AlphaFoldDB" id="A0A0M2VB46"/>
<comment type="caution">
    <text evidence="2">The sequence shown here is derived from an EMBL/GenBank/DDBJ whole genome shotgun (WGS) entry which is preliminary data.</text>
</comment>
<protein>
    <submittedName>
        <fullName evidence="2">Phosphohistidine phosphatase</fullName>
    </submittedName>
</protein>
<dbReference type="SMART" id="SM00855">
    <property type="entry name" value="PGAM"/>
    <property type="match status" value="1"/>
</dbReference>
<proteinExistence type="predicted"/>
<evidence type="ECO:0000256" key="1">
    <source>
        <dbReference type="ARBA" id="ARBA00022801"/>
    </source>
</evidence>
<reference evidence="2 3" key="1">
    <citation type="submission" date="2015-03" db="EMBL/GenBank/DDBJ databases">
        <title>Draft genome sequences of two protease-producing strains of Arsukibacterium isolated from two cold and alkaline environments.</title>
        <authorList>
            <person name="Lylloff J.E."/>
            <person name="Skov L.B."/>
            <person name="Jepsen M."/>
            <person name="Hallin P.F."/>
            <person name="Sorensen S.J."/>
            <person name="Stougaard P."/>
            <person name="Glaring M.A."/>
        </authorList>
    </citation>
    <scope>NUCLEOTIDE SEQUENCE [LARGE SCALE GENOMIC DNA]</scope>
    <source>
        <strain evidence="2 3">GCM72</strain>
    </source>
</reference>
<organism evidence="2 3">
    <name type="scientific">Arsukibacterium ikkense</name>
    <dbReference type="NCBI Taxonomy" id="336831"/>
    <lineage>
        <taxon>Bacteria</taxon>
        <taxon>Pseudomonadati</taxon>
        <taxon>Pseudomonadota</taxon>
        <taxon>Gammaproteobacteria</taxon>
        <taxon>Chromatiales</taxon>
        <taxon>Chromatiaceae</taxon>
        <taxon>Arsukibacterium</taxon>
    </lineage>
</organism>
<accession>A0A0M2VB46</accession>
<dbReference type="PANTHER" id="PTHR20935:SF1">
    <property type="entry name" value="SLL1549 PROTEIN"/>
    <property type="match status" value="1"/>
</dbReference>
<name>A0A0M2VB46_9GAMM</name>
<dbReference type="CDD" id="cd07067">
    <property type="entry name" value="HP_PGM_like"/>
    <property type="match status" value="1"/>
</dbReference>
<dbReference type="InterPro" id="IPR051021">
    <property type="entry name" value="Mito_Ser/Thr_phosphatase"/>
</dbReference>
<dbReference type="Pfam" id="PF00300">
    <property type="entry name" value="His_Phos_1"/>
    <property type="match status" value="1"/>
</dbReference>
<keyword evidence="3" id="KW-1185">Reference proteome</keyword>
<dbReference type="GO" id="GO:0101006">
    <property type="term" value="F:protein histidine phosphatase activity"/>
    <property type="evidence" value="ECO:0007669"/>
    <property type="project" value="InterPro"/>
</dbReference>
<dbReference type="EMBL" id="LAHO01000002">
    <property type="protein sequence ID" value="KKO46845.1"/>
    <property type="molecule type" value="Genomic_DNA"/>
</dbReference>
<dbReference type="Gene3D" id="3.40.50.1240">
    <property type="entry name" value="Phosphoglycerate mutase-like"/>
    <property type="match status" value="1"/>
</dbReference>
<evidence type="ECO:0000313" key="2">
    <source>
        <dbReference type="EMBL" id="KKO46845.1"/>
    </source>
</evidence>
<evidence type="ECO:0000313" key="3">
    <source>
        <dbReference type="Proteomes" id="UP000034228"/>
    </source>
</evidence>